<evidence type="ECO:0000313" key="2">
    <source>
        <dbReference type="EMBL" id="MCZ0859510.1"/>
    </source>
</evidence>
<reference evidence="2" key="1">
    <citation type="submission" date="2022-10" db="EMBL/GenBank/DDBJ databases">
        <title>Genome sequence of Actinomyces israelii ATCC 10048.</title>
        <authorList>
            <person name="Watt R.M."/>
            <person name="Tong W.M."/>
        </authorList>
    </citation>
    <scope>NUCLEOTIDE SEQUENCE</scope>
    <source>
        <strain evidence="2">ATCC 10048</strain>
    </source>
</reference>
<proteinExistence type="predicted"/>
<dbReference type="EMBL" id="JAPTMY010000059">
    <property type="protein sequence ID" value="MCZ0859510.1"/>
    <property type="molecule type" value="Genomic_DNA"/>
</dbReference>
<feature type="non-terminal residue" evidence="2">
    <location>
        <position position="1"/>
    </location>
</feature>
<evidence type="ECO:0000313" key="3">
    <source>
        <dbReference type="Proteomes" id="UP001072034"/>
    </source>
</evidence>
<keyword evidence="3" id="KW-1185">Reference proteome</keyword>
<protein>
    <submittedName>
        <fullName evidence="2">Uncharacterized protein</fullName>
    </submittedName>
</protein>
<organism evidence="2 3">
    <name type="scientific">Actinomyces israelii</name>
    <dbReference type="NCBI Taxonomy" id="1659"/>
    <lineage>
        <taxon>Bacteria</taxon>
        <taxon>Bacillati</taxon>
        <taxon>Actinomycetota</taxon>
        <taxon>Actinomycetes</taxon>
        <taxon>Actinomycetales</taxon>
        <taxon>Actinomycetaceae</taxon>
        <taxon>Actinomyces</taxon>
    </lineage>
</organism>
<name>A0ABT4ICN0_9ACTO</name>
<comment type="caution">
    <text evidence="2">The sequence shown here is derived from an EMBL/GenBank/DDBJ whole genome shotgun (WGS) entry which is preliminary data.</text>
</comment>
<sequence>LCQRIHGGGPVEQRYLRYRLGQRIRGVEHLPDHEELLRRRVHHPGTDGSVYHTRKNFFGDGTTTRKD</sequence>
<dbReference type="RefSeq" id="WP_268918701.1">
    <property type="nucleotide sequence ID" value="NZ_JAPTMY010000059.1"/>
</dbReference>
<dbReference type="Proteomes" id="UP001072034">
    <property type="component" value="Unassembled WGS sequence"/>
</dbReference>
<accession>A0ABT4ICN0</accession>
<gene>
    <name evidence="2" type="ORF">OHJ16_15870</name>
</gene>
<feature type="region of interest" description="Disordered" evidence="1">
    <location>
        <begin position="44"/>
        <end position="67"/>
    </location>
</feature>
<evidence type="ECO:0000256" key="1">
    <source>
        <dbReference type="SAM" id="MobiDB-lite"/>
    </source>
</evidence>